<sequence>MFEDFLVSSDTAAVLSFIAFLILLFIGSNNKNIGIFHSVFNVYQYLKNRKIEYLKNQLASPVVEEEDKKTYQNELSVVTLQKELNLNEKDLQKLRCIKRKTDSEFTARLYKNCSSLLVFDYVTNQFKLAKPIDPKRAKQLEKIGVCLFFTSGLFAYGFLLYMLYIYDMPLHNTRDILAWAGINYFLMFAIVFIGTRILKFFMKQSNALRFIELSERNLTPQQELLHTTQKEQK</sequence>
<evidence type="ECO:0000256" key="1">
    <source>
        <dbReference type="SAM" id="Phobius"/>
    </source>
</evidence>
<protein>
    <submittedName>
        <fullName evidence="2">Uncharacterized protein</fullName>
    </submittedName>
</protein>
<dbReference type="EMBL" id="LRDT01000036">
    <property type="protein sequence ID" value="KZA14396.1"/>
    <property type="molecule type" value="Genomic_DNA"/>
</dbReference>
<keyword evidence="1" id="KW-0812">Transmembrane</keyword>
<evidence type="ECO:0000313" key="2">
    <source>
        <dbReference type="EMBL" id="KZA14396.1"/>
    </source>
</evidence>
<dbReference type="Proteomes" id="UP000076296">
    <property type="component" value="Unassembled WGS sequence"/>
</dbReference>
<name>A0AAJ0QVS9_ACIBA</name>
<proteinExistence type="predicted"/>
<reference evidence="2 3" key="1">
    <citation type="submission" date="2016-01" db="EMBL/GenBank/DDBJ databases">
        <title>Draft sequences of Acinetobacter baumannii isolates from wounded military personnel.</title>
        <authorList>
            <person name="Arivett B.A."/>
            <person name="Fiester S.E."/>
            <person name="Ream D.C."/>
            <person name="Actis L.A."/>
        </authorList>
    </citation>
    <scope>NUCLEOTIDE SEQUENCE [LARGE SCALE GENOMIC DNA]</scope>
    <source>
        <strain evidence="2 3">AB2828</strain>
    </source>
</reference>
<organism evidence="2 3">
    <name type="scientific">Acinetobacter baumannii</name>
    <dbReference type="NCBI Taxonomy" id="470"/>
    <lineage>
        <taxon>Bacteria</taxon>
        <taxon>Pseudomonadati</taxon>
        <taxon>Pseudomonadota</taxon>
        <taxon>Gammaproteobacteria</taxon>
        <taxon>Moraxellales</taxon>
        <taxon>Moraxellaceae</taxon>
        <taxon>Acinetobacter</taxon>
        <taxon>Acinetobacter calcoaceticus/baumannii complex</taxon>
    </lineage>
</organism>
<dbReference type="AlphaFoldDB" id="A0AAJ0QVS9"/>
<keyword evidence="1" id="KW-0472">Membrane</keyword>
<dbReference type="RefSeq" id="WP_031946305.1">
    <property type="nucleotide sequence ID" value="NZ_CAUZCM010000013.1"/>
</dbReference>
<feature type="transmembrane region" description="Helical" evidence="1">
    <location>
        <begin position="176"/>
        <end position="198"/>
    </location>
</feature>
<keyword evidence="1" id="KW-1133">Transmembrane helix</keyword>
<comment type="caution">
    <text evidence="2">The sequence shown here is derived from an EMBL/GenBank/DDBJ whole genome shotgun (WGS) entry which is preliminary data.</text>
</comment>
<evidence type="ECO:0000313" key="3">
    <source>
        <dbReference type="Proteomes" id="UP000076296"/>
    </source>
</evidence>
<accession>A0AAJ0QVS9</accession>
<gene>
    <name evidence="2" type="ORF">LV35_02855</name>
</gene>
<feature type="transmembrane region" description="Helical" evidence="1">
    <location>
        <begin position="6"/>
        <end position="26"/>
    </location>
</feature>
<feature type="transmembrane region" description="Helical" evidence="1">
    <location>
        <begin position="143"/>
        <end position="164"/>
    </location>
</feature>